<keyword evidence="1" id="KW-0472">Membrane</keyword>
<keyword evidence="1" id="KW-1133">Transmembrane helix</keyword>
<feature type="transmembrane region" description="Helical" evidence="1">
    <location>
        <begin position="6"/>
        <end position="25"/>
    </location>
</feature>
<evidence type="ECO:0000313" key="3">
    <source>
        <dbReference type="Proteomes" id="UP000220158"/>
    </source>
</evidence>
<dbReference type="Proteomes" id="UP000220158">
    <property type="component" value="Chromosome 13"/>
</dbReference>
<keyword evidence="3" id="KW-1185">Reference proteome</keyword>
<dbReference type="OrthoDB" id="392484at2759"/>
<dbReference type="GeneID" id="39738394"/>
<evidence type="ECO:0000256" key="1">
    <source>
        <dbReference type="SAM" id="Phobius"/>
    </source>
</evidence>
<protein>
    <submittedName>
        <fullName evidence="2">Uncharacterized protein</fullName>
    </submittedName>
</protein>
<sequence length="291" mass="34220">MFKNKVLLFFLFNFFYFFVAIFVNGKGENNILNSMKNDNKNNANPEHVVGSEDIEKIKKLLSENKIEEANKLFQEMNKALKKEGTDENSPSKDEKQKMFENLINPNDLHEMMKFYMYLQNILNSKNETSEKKMVKTFLRKSIQKMKDNEKNQEKKSIDDIIKDTEGHKEMLEKLADLMKIDKEKLKEEEIKNKLNQILIGMLKFIDYTNNSEMINSLMDEIEIKEVESEDGVSKPKLQVNINNSKTHLEMLQKASNFMGLQINQEDLERLTSNNSWYENFLNNILNSSDEL</sequence>
<keyword evidence="1" id="KW-0812">Transmembrane</keyword>
<reference evidence="2 3" key="1">
    <citation type="submission" date="2015-04" db="EMBL/GenBank/DDBJ databases">
        <authorList>
            <consortium name="Pathogen Informatics"/>
        </authorList>
    </citation>
    <scope>NUCLEOTIDE SEQUENCE [LARGE SCALE GENOMIC DNA]</scope>
    <source>
        <strain evidence="2 3">SGS1</strain>
    </source>
</reference>
<dbReference type="AlphaFoldDB" id="A0A1J1HEW3"/>
<organism evidence="2 3">
    <name type="scientific">Plasmodium relictum</name>
    <dbReference type="NCBI Taxonomy" id="85471"/>
    <lineage>
        <taxon>Eukaryota</taxon>
        <taxon>Sar</taxon>
        <taxon>Alveolata</taxon>
        <taxon>Apicomplexa</taxon>
        <taxon>Aconoidasida</taxon>
        <taxon>Haemosporida</taxon>
        <taxon>Plasmodiidae</taxon>
        <taxon>Plasmodium</taxon>
        <taxon>Plasmodium (Haemamoeba)</taxon>
    </lineage>
</organism>
<evidence type="ECO:0000313" key="2">
    <source>
        <dbReference type="EMBL" id="CRH04086.1"/>
    </source>
</evidence>
<dbReference type="OMA" id="SKAHLEM"/>
<accession>A0A1J1HEW3</accession>
<dbReference type="VEuPathDB" id="PlasmoDB:PRELSG_1346000"/>
<proteinExistence type="predicted"/>
<name>A0A1J1HEW3_PLARL</name>
<gene>
    <name evidence="2" type="ORF">PRELSG_1346000</name>
</gene>
<dbReference type="RefSeq" id="XP_028536092.1">
    <property type="nucleotide sequence ID" value="XM_028679003.1"/>
</dbReference>
<dbReference type="KEGG" id="prel:PRELSG_1346000"/>
<dbReference type="EMBL" id="LN835308">
    <property type="protein sequence ID" value="CRH04086.1"/>
    <property type="molecule type" value="Genomic_DNA"/>
</dbReference>